<name>A0ABQ4XRZ1_9ASTR</name>
<dbReference type="PANTHER" id="PTHR11439:SF521">
    <property type="entry name" value="RNA-DIRECTED DNA POLYMERASE"/>
    <property type="match status" value="1"/>
</dbReference>
<feature type="domain" description="Reverse transcriptase Ty1/copia-type" evidence="1">
    <location>
        <begin position="19"/>
        <end position="72"/>
    </location>
</feature>
<sequence length="223" mass="24953">MDFKTSFLNDDLEEEAPKHNGVIICLYVNDMLIFGTDQDQVDKTKEFLLSNFSMKDMGEADVILGIRIKREDKVLEGYYDASWITNSEDHTSTTGWVFLLGGGAISWASKKQTCITDSTMEAEFVALAAAGKEAEWLRNLIYEISLWQKLISLISIHCDSAATLAKAYCQISGHLGVRHSMVRDFRGFCSISTKLGGSLDERISPRLSAQVGYRDGIQIHRNL</sequence>
<dbReference type="Pfam" id="PF07727">
    <property type="entry name" value="RVT_2"/>
    <property type="match status" value="1"/>
</dbReference>
<dbReference type="InterPro" id="IPR013103">
    <property type="entry name" value="RVT_2"/>
</dbReference>
<evidence type="ECO:0000313" key="3">
    <source>
        <dbReference type="Proteomes" id="UP001151760"/>
    </source>
</evidence>
<proteinExistence type="predicted"/>
<protein>
    <submittedName>
        <fullName evidence="2">Zinc finger, CCHC-type containing protein</fullName>
    </submittedName>
</protein>
<keyword evidence="3" id="KW-1185">Reference proteome</keyword>
<dbReference type="InterPro" id="IPR043502">
    <property type="entry name" value="DNA/RNA_pol_sf"/>
</dbReference>
<gene>
    <name evidence="2" type="ORF">Tco_0682634</name>
</gene>
<dbReference type="EMBL" id="BQNB010009763">
    <property type="protein sequence ID" value="GJS68069.1"/>
    <property type="molecule type" value="Genomic_DNA"/>
</dbReference>
<reference evidence="2" key="1">
    <citation type="journal article" date="2022" name="Int. J. Mol. Sci.">
        <title>Draft Genome of Tanacetum Coccineum: Genomic Comparison of Closely Related Tanacetum-Family Plants.</title>
        <authorList>
            <person name="Yamashiro T."/>
            <person name="Shiraishi A."/>
            <person name="Nakayama K."/>
            <person name="Satake H."/>
        </authorList>
    </citation>
    <scope>NUCLEOTIDE SEQUENCE</scope>
</reference>
<dbReference type="Proteomes" id="UP001151760">
    <property type="component" value="Unassembled WGS sequence"/>
</dbReference>
<reference evidence="2" key="2">
    <citation type="submission" date="2022-01" db="EMBL/GenBank/DDBJ databases">
        <authorList>
            <person name="Yamashiro T."/>
            <person name="Shiraishi A."/>
            <person name="Satake H."/>
            <person name="Nakayama K."/>
        </authorList>
    </citation>
    <scope>NUCLEOTIDE SEQUENCE</scope>
</reference>
<evidence type="ECO:0000313" key="2">
    <source>
        <dbReference type="EMBL" id="GJS68069.1"/>
    </source>
</evidence>
<dbReference type="PANTHER" id="PTHR11439">
    <property type="entry name" value="GAG-POL-RELATED RETROTRANSPOSON"/>
    <property type="match status" value="1"/>
</dbReference>
<comment type="caution">
    <text evidence="2">The sequence shown here is derived from an EMBL/GenBank/DDBJ whole genome shotgun (WGS) entry which is preliminary data.</text>
</comment>
<dbReference type="SUPFAM" id="SSF56672">
    <property type="entry name" value="DNA/RNA polymerases"/>
    <property type="match status" value="1"/>
</dbReference>
<organism evidence="2 3">
    <name type="scientific">Tanacetum coccineum</name>
    <dbReference type="NCBI Taxonomy" id="301880"/>
    <lineage>
        <taxon>Eukaryota</taxon>
        <taxon>Viridiplantae</taxon>
        <taxon>Streptophyta</taxon>
        <taxon>Embryophyta</taxon>
        <taxon>Tracheophyta</taxon>
        <taxon>Spermatophyta</taxon>
        <taxon>Magnoliopsida</taxon>
        <taxon>eudicotyledons</taxon>
        <taxon>Gunneridae</taxon>
        <taxon>Pentapetalae</taxon>
        <taxon>asterids</taxon>
        <taxon>campanulids</taxon>
        <taxon>Asterales</taxon>
        <taxon>Asteraceae</taxon>
        <taxon>Asteroideae</taxon>
        <taxon>Anthemideae</taxon>
        <taxon>Anthemidinae</taxon>
        <taxon>Tanacetum</taxon>
    </lineage>
</organism>
<evidence type="ECO:0000259" key="1">
    <source>
        <dbReference type="Pfam" id="PF07727"/>
    </source>
</evidence>
<dbReference type="CDD" id="cd09272">
    <property type="entry name" value="RNase_HI_RT_Ty1"/>
    <property type="match status" value="1"/>
</dbReference>
<accession>A0ABQ4XRZ1</accession>